<dbReference type="OrthoDB" id="1728874at2759"/>
<accession>A0A150G4Q7</accession>
<protein>
    <submittedName>
        <fullName evidence="4">Uncharacterized protein</fullName>
    </submittedName>
</protein>
<reference evidence="5" key="1">
    <citation type="journal article" date="2016" name="Nat. Commun.">
        <title>The Gonium pectorale genome demonstrates co-option of cell cycle regulation during the evolution of multicellularity.</title>
        <authorList>
            <person name="Hanschen E.R."/>
            <person name="Marriage T.N."/>
            <person name="Ferris P.J."/>
            <person name="Hamaji T."/>
            <person name="Toyoda A."/>
            <person name="Fujiyama A."/>
            <person name="Neme R."/>
            <person name="Noguchi H."/>
            <person name="Minakuchi Y."/>
            <person name="Suzuki M."/>
            <person name="Kawai-Toyooka H."/>
            <person name="Smith D.R."/>
            <person name="Sparks H."/>
            <person name="Anderson J."/>
            <person name="Bakaric R."/>
            <person name="Luria V."/>
            <person name="Karger A."/>
            <person name="Kirschner M.W."/>
            <person name="Durand P.M."/>
            <person name="Michod R.E."/>
            <person name="Nozaki H."/>
            <person name="Olson B.J."/>
        </authorList>
    </citation>
    <scope>NUCLEOTIDE SEQUENCE [LARGE SCALE GENOMIC DNA]</scope>
    <source>
        <strain evidence="5">NIES-2863</strain>
    </source>
</reference>
<dbReference type="InterPro" id="IPR050216">
    <property type="entry name" value="LRR_domain-containing"/>
</dbReference>
<evidence type="ECO:0000313" key="5">
    <source>
        <dbReference type="Proteomes" id="UP000075714"/>
    </source>
</evidence>
<dbReference type="EMBL" id="LSYV01000062">
    <property type="protein sequence ID" value="KXZ44866.1"/>
    <property type="molecule type" value="Genomic_DNA"/>
</dbReference>
<keyword evidence="5" id="KW-1185">Reference proteome</keyword>
<dbReference type="SUPFAM" id="SSF81383">
    <property type="entry name" value="F-box domain"/>
    <property type="match status" value="1"/>
</dbReference>
<gene>
    <name evidence="4" type="ORF">GPECTOR_61g819</name>
</gene>
<evidence type="ECO:0000256" key="1">
    <source>
        <dbReference type="ARBA" id="ARBA00004430"/>
    </source>
</evidence>
<name>A0A150G4Q7_GONPE</name>
<comment type="caution">
    <text evidence="4">The sequence shown here is derived from an EMBL/GenBank/DDBJ whole genome shotgun (WGS) entry which is preliminary data.</text>
</comment>
<dbReference type="Proteomes" id="UP000075714">
    <property type="component" value="Unassembled WGS sequence"/>
</dbReference>
<evidence type="ECO:0000256" key="2">
    <source>
        <dbReference type="ARBA" id="ARBA00022614"/>
    </source>
</evidence>
<dbReference type="SUPFAM" id="SSF52047">
    <property type="entry name" value="RNI-like"/>
    <property type="match status" value="1"/>
</dbReference>
<proteinExistence type="predicted"/>
<dbReference type="AlphaFoldDB" id="A0A150G4Q7"/>
<organism evidence="4 5">
    <name type="scientific">Gonium pectorale</name>
    <name type="common">Green alga</name>
    <dbReference type="NCBI Taxonomy" id="33097"/>
    <lineage>
        <taxon>Eukaryota</taxon>
        <taxon>Viridiplantae</taxon>
        <taxon>Chlorophyta</taxon>
        <taxon>core chlorophytes</taxon>
        <taxon>Chlorophyceae</taxon>
        <taxon>CS clade</taxon>
        <taxon>Chlamydomonadales</taxon>
        <taxon>Volvocaceae</taxon>
        <taxon>Gonium</taxon>
    </lineage>
</organism>
<sequence>MESCETRSSPSTLSLDSLPDELLIQVFGHLAVVGDVYEEDDPLRLTSLPYQPADMQLLPPTGLRGYPFLAQVCKRWRRLLSTPLTQQLVWRRLCVDLGHELITSVHTPLRWSSTRPTSAEFAAALAATRLSANKVVRFLDSVSPHVTELAVANSEGFEADDGEYVSLYDKHDFGPAHLGFGLALMRSRLTELVLYRCNDLLQPEGGVWGLIGALQGLRSLTVEGLRGSLPAAQAAELGELRQLEALVLSGEEYRPRTDWTAGLDALPAAWSQLTSLTKLVLRSHPQLPLLPPWLRGLTGLRHLDVSGCGELRLEELAGLTQLHVLVLQVGRGGAAAAGAAAPAAAGHGGAAPTPARRVVPDLSPLAPSLRSLSLAANRFTALPEWLPRMSRLEHLDVSYNKDLHILAPLTGLAALPHLRLLDFRAVHVTADESYWGEAKCATMQHLAKLARALKRRCPQPRLLMDV</sequence>
<dbReference type="InterPro" id="IPR036047">
    <property type="entry name" value="F-box-like_dom_sf"/>
</dbReference>
<comment type="subcellular location">
    <subcellularLocation>
        <location evidence="1">Cytoplasm</location>
        <location evidence="1">Cytoskeleton</location>
        <location evidence="1">Cilium axoneme</location>
    </subcellularLocation>
</comment>
<keyword evidence="2" id="KW-0433">Leucine-rich repeat</keyword>
<dbReference type="InterPro" id="IPR032675">
    <property type="entry name" value="LRR_dom_sf"/>
</dbReference>
<evidence type="ECO:0000313" key="4">
    <source>
        <dbReference type="EMBL" id="KXZ44866.1"/>
    </source>
</evidence>
<dbReference type="Gene3D" id="1.20.1280.50">
    <property type="match status" value="1"/>
</dbReference>
<keyword evidence="3" id="KW-0677">Repeat</keyword>
<dbReference type="PANTHER" id="PTHR48051:SF1">
    <property type="entry name" value="RAS SUPPRESSOR PROTEIN 1"/>
    <property type="match status" value="1"/>
</dbReference>
<dbReference type="GO" id="GO:0005930">
    <property type="term" value="C:axoneme"/>
    <property type="evidence" value="ECO:0007669"/>
    <property type="project" value="UniProtKB-SubCell"/>
</dbReference>
<dbReference type="STRING" id="33097.A0A150G4Q7"/>
<dbReference type="PANTHER" id="PTHR48051">
    <property type="match status" value="1"/>
</dbReference>
<evidence type="ECO:0000256" key="3">
    <source>
        <dbReference type="ARBA" id="ARBA00022737"/>
    </source>
</evidence>
<dbReference type="Gene3D" id="3.80.10.10">
    <property type="entry name" value="Ribonuclease Inhibitor"/>
    <property type="match status" value="2"/>
</dbReference>